<dbReference type="AlphaFoldDB" id="A0A645GU67"/>
<reference evidence="2" key="1">
    <citation type="submission" date="2019-08" db="EMBL/GenBank/DDBJ databases">
        <authorList>
            <person name="Kucharzyk K."/>
            <person name="Murdoch R.W."/>
            <person name="Higgins S."/>
            <person name="Loffler F."/>
        </authorList>
    </citation>
    <scope>NUCLEOTIDE SEQUENCE</scope>
</reference>
<sequence>MIRLMKRFARSRGEDWDMPNGLKLTMLVEECAPSYYERDDEAFYWLLSKLKTRLASSLEVENRAQTKTPRDKLTKSANDENMVELRTRVGEALDKLLVLHQPKPEDLAPTEDHSRN</sequence>
<name>A0A645GU67_9ZZZZ</name>
<proteinExistence type="predicted"/>
<dbReference type="EMBL" id="VSSQ01081356">
    <property type="protein sequence ID" value="MPN30297.1"/>
    <property type="molecule type" value="Genomic_DNA"/>
</dbReference>
<accession>A0A645GU67</accession>
<comment type="caution">
    <text evidence="2">The sequence shown here is derived from an EMBL/GenBank/DDBJ whole genome shotgun (WGS) entry which is preliminary data.</text>
</comment>
<evidence type="ECO:0000313" key="2">
    <source>
        <dbReference type="EMBL" id="MPN30297.1"/>
    </source>
</evidence>
<evidence type="ECO:0000256" key="1">
    <source>
        <dbReference type="SAM" id="MobiDB-lite"/>
    </source>
</evidence>
<gene>
    <name evidence="2" type="ORF">SDC9_177760</name>
</gene>
<feature type="region of interest" description="Disordered" evidence="1">
    <location>
        <begin position="60"/>
        <end position="79"/>
    </location>
</feature>
<organism evidence="2">
    <name type="scientific">bioreactor metagenome</name>
    <dbReference type="NCBI Taxonomy" id="1076179"/>
    <lineage>
        <taxon>unclassified sequences</taxon>
        <taxon>metagenomes</taxon>
        <taxon>ecological metagenomes</taxon>
    </lineage>
</organism>
<protein>
    <submittedName>
        <fullName evidence="2">Uncharacterized protein</fullName>
    </submittedName>
</protein>